<protein>
    <submittedName>
        <fullName evidence="2">Unannotated protein</fullName>
    </submittedName>
</protein>
<reference evidence="2" key="1">
    <citation type="submission" date="2020-05" db="EMBL/GenBank/DDBJ databases">
        <authorList>
            <person name="Chiriac C."/>
            <person name="Salcher M."/>
            <person name="Ghai R."/>
            <person name="Kavagutti S V."/>
        </authorList>
    </citation>
    <scope>NUCLEOTIDE SEQUENCE</scope>
</reference>
<evidence type="ECO:0000256" key="1">
    <source>
        <dbReference type="SAM" id="MobiDB-lite"/>
    </source>
</evidence>
<name>A0A6J7EBV6_9ZZZZ</name>
<feature type="region of interest" description="Disordered" evidence="1">
    <location>
        <begin position="22"/>
        <end position="48"/>
    </location>
</feature>
<feature type="compositionally biased region" description="Low complexity" evidence="1">
    <location>
        <begin position="38"/>
        <end position="48"/>
    </location>
</feature>
<proteinExistence type="predicted"/>
<organism evidence="2">
    <name type="scientific">freshwater metagenome</name>
    <dbReference type="NCBI Taxonomy" id="449393"/>
    <lineage>
        <taxon>unclassified sequences</taxon>
        <taxon>metagenomes</taxon>
        <taxon>ecological metagenomes</taxon>
    </lineage>
</organism>
<accession>A0A6J7EBV6</accession>
<evidence type="ECO:0000313" key="2">
    <source>
        <dbReference type="EMBL" id="CAB4879831.1"/>
    </source>
</evidence>
<dbReference type="EMBL" id="CAFBLJ010000105">
    <property type="protein sequence ID" value="CAB4879831.1"/>
    <property type="molecule type" value="Genomic_DNA"/>
</dbReference>
<dbReference type="AlphaFoldDB" id="A0A6J7EBV6"/>
<sequence>MRLPTAVLPVNPILRTIGCSTNRHPASGPVPTTTCKTPSGIPASSASSPSRIALNGVVSAGFNITVLPHANAGPSFQQAMSKGKFQGTIKPTTPSGS</sequence>
<gene>
    <name evidence="2" type="ORF">UFOPK3304_01536</name>
</gene>
<feature type="compositionally biased region" description="Polar residues" evidence="1">
    <location>
        <begin position="22"/>
        <end position="37"/>
    </location>
</feature>